<feature type="signal peptide" evidence="1">
    <location>
        <begin position="1"/>
        <end position="20"/>
    </location>
</feature>
<keyword evidence="3" id="KW-1185">Reference proteome</keyword>
<reference evidence="2 3" key="1">
    <citation type="submission" date="2014-04" db="EMBL/GenBank/DDBJ databases">
        <title>A new species of microsporidia sheds light on the evolution of extreme parasitism.</title>
        <authorList>
            <person name="Haag K.L."/>
            <person name="James T.Y."/>
            <person name="Larsson R."/>
            <person name="Schaer T.M."/>
            <person name="Refardt D."/>
            <person name="Pombert J.-F."/>
            <person name="Ebert D."/>
        </authorList>
    </citation>
    <scope>NUCLEOTIDE SEQUENCE [LARGE SCALE GENOMIC DNA]</scope>
    <source>
        <strain evidence="2 3">UGP3</strain>
        <tissue evidence="2">Spores</tissue>
    </source>
</reference>
<proteinExistence type="predicted"/>
<dbReference type="HOGENOM" id="CLU_704163_0_0_1"/>
<evidence type="ECO:0000313" key="3">
    <source>
        <dbReference type="Proteomes" id="UP000029725"/>
    </source>
</evidence>
<dbReference type="VEuPathDB" id="MicrosporidiaDB:DI09_32p100"/>
<dbReference type="EMBL" id="JMKJ01000255">
    <property type="protein sequence ID" value="KGG51525.1"/>
    <property type="molecule type" value="Genomic_DNA"/>
</dbReference>
<accession>A0A098VRE4</accession>
<dbReference type="AlphaFoldDB" id="A0A098VRE4"/>
<name>A0A098VRE4_9MICR</name>
<sequence length="392" mass="44021">MYKLFLVLYVYYSYLLVANACQNPEPQSLVYANGMSNLSPNDPLLSSVNKNANVTDCMAKIFTDSHTYDSIHKFVDDSIHKFVDDSIWEYLRTKLGNLTDGNPTQSTCPSLDSWATSCGVSSKILCELISLNNTYGNYGVKVCPNAIQIAYAGFGILDISFYLEAQSCPESYRVIINKNSDHAKIVSAEKLLNMIQNIVSLTKASRTANPNKKCNCNSVEHILFDIASGVFYSNNSVFFICNPIIIIDGKNNLKLLMGKDYVYKIPSADVENVFFLQSFFRIPGSALYFDRIRNISLDMDCSVIKDSNFFFVKRNPDGKMRLYISQPLVMSSGVSPRTSYERPSCELESVQICPREFVIHASIKGRPGSYISIYVSITRGNRKMLNLLTKVL</sequence>
<evidence type="ECO:0000313" key="2">
    <source>
        <dbReference type="EMBL" id="KGG51525.1"/>
    </source>
</evidence>
<keyword evidence="1" id="KW-0732">Signal</keyword>
<feature type="chain" id="PRO_5001950395" evidence="1">
    <location>
        <begin position="21"/>
        <end position="392"/>
    </location>
</feature>
<comment type="caution">
    <text evidence="2">The sequence shown here is derived from an EMBL/GenBank/DDBJ whole genome shotgun (WGS) entry which is preliminary data.</text>
</comment>
<organism evidence="2 3">
    <name type="scientific">Mitosporidium daphniae</name>
    <dbReference type="NCBI Taxonomy" id="1485682"/>
    <lineage>
        <taxon>Eukaryota</taxon>
        <taxon>Fungi</taxon>
        <taxon>Fungi incertae sedis</taxon>
        <taxon>Microsporidia</taxon>
        <taxon>Mitosporidium</taxon>
    </lineage>
</organism>
<protein>
    <submittedName>
        <fullName evidence="2">Uncharacterized protein</fullName>
    </submittedName>
</protein>
<dbReference type="RefSeq" id="XP_013237952.1">
    <property type="nucleotide sequence ID" value="XM_013382498.1"/>
</dbReference>
<dbReference type="GeneID" id="25259575"/>
<gene>
    <name evidence="2" type="ORF">DI09_32p100</name>
</gene>
<dbReference type="Proteomes" id="UP000029725">
    <property type="component" value="Unassembled WGS sequence"/>
</dbReference>
<evidence type="ECO:0000256" key="1">
    <source>
        <dbReference type="SAM" id="SignalP"/>
    </source>
</evidence>